<dbReference type="EMBL" id="GGEC01079715">
    <property type="protein sequence ID" value="MBX60199.1"/>
    <property type="molecule type" value="Transcribed_RNA"/>
</dbReference>
<protein>
    <submittedName>
        <fullName evidence="1">Uncharacterized protein</fullName>
    </submittedName>
</protein>
<reference evidence="1" key="1">
    <citation type="submission" date="2018-02" db="EMBL/GenBank/DDBJ databases">
        <title>Rhizophora mucronata_Transcriptome.</title>
        <authorList>
            <person name="Meera S.P."/>
            <person name="Sreeshan A."/>
            <person name="Augustine A."/>
        </authorList>
    </citation>
    <scope>NUCLEOTIDE SEQUENCE</scope>
    <source>
        <tissue evidence="1">Leaf</tissue>
    </source>
</reference>
<name>A0A2P2PZT1_RHIMU</name>
<sequence>MWEKRRIKIEKWRVMIPFCVLGSG</sequence>
<proteinExistence type="predicted"/>
<accession>A0A2P2PZT1</accession>
<evidence type="ECO:0000313" key="1">
    <source>
        <dbReference type="EMBL" id="MBX60199.1"/>
    </source>
</evidence>
<dbReference type="AlphaFoldDB" id="A0A2P2PZT1"/>
<organism evidence="1">
    <name type="scientific">Rhizophora mucronata</name>
    <name type="common">Asiatic mangrove</name>
    <dbReference type="NCBI Taxonomy" id="61149"/>
    <lineage>
        <taxon>Eukaryota</taxon>
        <taxon>Viridiplantae</taxon>
        <taxon>Streptophyta</taxon>
        <taxon>Embryophyta</taxon>
        <taxon>Tracheophyta</taxon>
        <taxon>Spermatophyta</taxon>
        <taxon>Magnoliopsida</taxon>
        <taxon>eudicotyledons</taxon>
        <taxon>Gunneridae</taxon>
        <taxon>Pentapetalae</taxon>
        <taxon>rosids</taxon>
        <taxon>fabids</taxon>
        <taxon>Malpighiales</taxon>
        <taxon>Rhizophoraceae</taxon>
        <taxon>Rhizophora</taxon>
    </lineage>
</organism>